<dbReference type="RefSeq" id="WP_115714499.1">
    <property type="nucleotide sequence ID" value="NZ_AP019695.1"/>
</dbReference>
<gene>
    <name evidence="5" type="ORF">Aargi30884_01350</name>
</gene>
<dbReference type="PANTHER" id="PTHR35936">
    <property type="entry name" value="MEMBRANE-BOUND LYTIC MUREIN TRANSGLYCOSYLASE F"/>
    <property type="match status" value="1"/>
</dbReference>
<dbReference type="KEGG" id="aarg:Aargi30884_01350"/>
<dbReference type="SUPFAM" id="SSF53850">
    <property type="entry name" value="Periplasmic binding protein-like II"/>
    <property type="match status" value="1"/>
</dbReference>
<dbReference type="EMBL" id="AP019695">
    <property type="protein sequence ID" value="BBK21232.1"/>
    <property type="molecule type" value="Genomic_DNA"/>
</dbReference>
<evidence type="ECO:0000313" key="6">
    <source>
        <dbReference type="Proteomes" id="UP000464754"/>
    </source>
</evidence>
<accession>A0A6N4TGL3</accession>
<evidence type="ECO:0000259" key="4">
    <source>
        <dbReference type="SMART" id="SM00062"/>
    </source>
</evidence>
<protein>
    <recommendedName>
        <fullName evidence="4">Solute-binding protein family 3/N-terminal domain-containing protein</fullName>
    </recommendedName>
</protein>
<feature type="domain" description="Solute-binding protein family 3/N-terminal" evidence="4">
    <location>
        <begin position="35"/>
        <end position="270"/>
    </location>
</feature>
<dbReference type="Gene3D" id="3.40.190.10">
    <property type="entry name" value="Periplasmic binding protein-like II"/>
    <property type="match status" value="2"/>
</dbReference>
<feature type="signal peptide" evidence="3">
    <location>
        <begin position="1"/>
        <end position="19"/>
    </location>
</feature>
<feature type="chain" id="PRO_5038383009" description="Solute-binding protein family 3/N-terminal domain-containing protein" evidence="3">
    <location>
        <begin position="20"/>
        <end position="278"/>
    </location>
</feature>
<dbReference type="SMART" id="SM00062">
    <property type="entry name" value="PBPb"/>
    <property type="match status" value="1"/>
</dbReference>
<feature type="region of interest" description="Disordered" evidence="2">
    <location>
        <begin position="259"/>
        <end position="278"/>
    </location>
</feature>
<proteinExistence type="predicted"/>
<keyword evidence="1 3" id="KW-0732">Signal</keyword>
<feature type="compositionally biased region" description="Basic and acidic residues" evidence="2">
    <location>
        <begin position="259"/>
        <end position="271"/>
    </location>
</feature>
<keyword evidence="6" id="KW-1185">Reference proteome</keyword>
<dbReference type="Proteomes" id="UP000464754">
    <property type="component" value="Chromosome"/>
</dbReference>
<dbReference type="Pfam" id="PF00497">
    <property type="entry name" value="SBP_bac_3"/>
    <property type="match status" value="1"/>
</dbReference>
<reference evidence="6" key="1">
    <citation type="submission" date="2019-05" db="EMBL/GenBank/DDBJ databases">
        <title>Complete genome sequencing of Absiella argi strain JCM 30884.</title>
        <authorList>
            <person name="Sakamoto M."/>
            <person name="Murakami T."/>
            <person name="Mori H."/>
        </authorList>
    </citation>
    <scope>NUCLEOTIDE SEQUENCE [LARGE SCALE GENOMIC DNA]</scope>
    <source>
        <strain evidence="6">JCM 30884</strain>
    </source>
</reference>
<evidence type="ECO:0000256" key="2">
    <source>
        <dbReference type="SAM" id="MobiDB-lite"/>
    </source>
</evidence>
<organism evidence="5 6">
    <name type="scientific">Amedibacterium intestinale</name>
    <dbReference type="NCBI Taxonomy" id="2583452"/>
    <lineage>
        <taxon>Bacteria</taxon>
        <taxon>Bacillati</taxon>
        <taxon>Bacillota</taxon>
        <taxon>Erysipelotrichia</taxon>
        <taxon>Erysipelotrichales</taxon>
        <taxon>Erysipelotrichaceae</taxon>
        <taxon>Amedibacterium</taxon>
    </lineage>
</organism>
<evidence type="ECO:0000256" key="3">
    <source>
        <dbReference type="SAM" id="SignalP"/>
    </source>
</evidence>
<evidence type="ECO:0000256" key="1">
    <source>
        <dbReference type="ARBA" id="ARBA00022729"/>
    </source>
</evidence>
<dbReference type="PANTHER" id="PTHR35936:SF19">
    <property type="entry name" value="AMINO-ACID-BINDING PROTEIN YXEM-RELATED"/>
    <property type="match status" value="1"/>
</dbReference>
<dbReference type="AlphaFoldDB" id="A0A6N4TGL3"/>
<name>A0A6N4TGL3_9FIRM</name>
<dbReference type="PROSITE" id="PS51257">
    <property type="entry name" value="PROKAR_LIPOPROTEIN"/>
    <property type="match status" value="1"/>
</dbReference>
<sequence length="278" mass="30408">MKKLLCAAFAMTMVLTGCGSSNDSAKASENTGKEYFTVGMECGYAPFNWQTTEQTETSVSLGGAGYCDGYDVRVARAIAEDLGREVQVKKIAWDGLQPALESGEIDAIIAGMTADEKRENGIDFTSPYYESEMVMVVRKSDKDVVKYNDIQQFSGKTIIGQKNTNYDTVIDQIKGVKHATPKATYPEMVVALQHKDVDGITAELPVAEGVVSANKDLTIVHFAEGKGFDIDTSVSIGMKEGTRDSEFFKQVQSSLDKIDTETRNKWMKEANEGQPSSK</sequence>
<evidence type="ECO:0000313" key="5">
    <source>
        <dbReference type="EMBL" id="BBK21232.1"/>
    </source>
</evidence>
<dbReference type="InterPro" id="IPR001638">
    <property type="entry name" value="Solute-binding_3/MltF_N"/>
</dbReference>